<keyword evidence="1" id="KW-0175">Coiled coil</keyword>
<dbReference type="Proteomes" id="UP000442694">
    <property type="component" value="Unassembled WGS sequence"/>
</dbReference>
<accession>A0A833JB54</accession>
<dbReference type="AlphaFoldDB" id="A0A833JB54"/>
<keyword evidence="3" id="KW-1185">Reference proteome</keyword>
<evidence type="ECO:0000313" key="3">
    <source>
        <dbReference type="Proteomes" id="UP000442694"/>
    </source>
</evidence>
<organism evidence="2 3">
    <name type="scientific">Fluviispira multicolorata</name>
    <dbReference type="NCBI Taxonomy" id="2654512"/>
    <lineage>
        <taxon>Bacteria</taxon>
        <taxon>Pseudomonadati</taxon>
        <taxon>Bdellovibrionota</taxon>
        <taxon>Oligoflexia</taxon>
        <taxon>Silvanigrellales</taxon>
        <taxon>Silvanigrellaceae</taxon>
        <taxon>Fluviispira</taxon>
    </lineage>
</organism>
<sequence>MTGIIPCNSPLRRTSNRGIFGILEENMGFLDSLGRFFSSAFGLAEGKTQRMADKMVTSNADAIRSQFRKTKEDWSKDYQEMREAVAELIRIREMKSEEVKKISKESEELQQKMSGAIELYKKTPDERYKAAYAQLAEKSEKNEQRVKELEAEIDEQQQAIERYKVRLLELQTQIDSLNKEEAETVADIISSQKIKELNDRLSGLSVDSSSKNLEAIRNARQKSKAVAKLSTELTGAEKTDLDKELSQAGSRSKHLSAFEDAIGVNKITLKSDPFASLPSQTSAPFTKKDTIDVELSKLTSGLNK</sequence>
<proteinExistence type="predicted"/>
<gene>
    <name evidence="2" type="ORF">GCL57_11065</name>
</gene>
<name>A0A833JB54_9BACT</name>
<reference evidence="2 3" key="1">
    <citation type="submission" date="2019-10" db="EMBL/GenBank/DDBJ databases">
        <title>New genus of Silvanigrellaceae.</title>
        <authorList>
            <person name="Pitt A."/>
            <person name="Hahn M.W."/>
        </authorList>
    </citation>
    <scope>NUCLEOTIDE SEQUENCE [LARGE SCALE GENOMIC DNA]</scope>
    <source>
        <strain evidence="2 3">33A1-SZDP</strain>
    </source>
</reference>
<evidence type="ECO:0000313" key="2">
    <source>
        <dbReference type="EMBL" id="KAB8029072.1"/>
    </source>
</evidence>
<evidence type="ECO:0008006" key="4">
    <source>
        <dbReference type="Google" id="ProtNLM"/>
    </source>
</evidence>
<protein>
    <recommendedName>
        <fullName evidence="4">Phage shock protein A (PspA) family protein</fullName>
    </recommendedName>
</protein>
<evidence type="ECO:0000256" key="1">
    <source>
        <dbReference type="SAM" id="Coils"/>
    </source>
</evidence>
<comment type="caution">
    <text evidence="2">The sequence shown here is derived from an EMBL/GenBank/DDBJ whole genome shotgun (WGS) entry which is preliminary data.</text>
</comment>
<dbReference type="EMBL" id="WFLN01000008">
    <property type="protein sequence ID" value="KAB8029072.1"/>
    <property type="molecule type" value="Genomic_DNA"/>
</dbReference>
<feature type="coiled-coil region" evidence="1">
    <location>
        <begin position="92"/>
        <end position="187"/>
    </location>
</feature>